<protein>
    <recommendedName>
        <fullName evidence="2">phosphoribosylglycinamide formyltransferase 1</fullName>
        <ecNumber evidence="2">2.1.2.2</ecNumber>
    </recommendedName>
</protein>
<dbReference type="InterPro" id="IPR036477">
    <property type="entry name" value="Formyl_transf_N_sf"/>
</dbReference>
<dbReference type="RefSeq" id="WP_195874666.1">
    <property type="nucleotide sequence ID" value="NZ_JADOEL010000002.1"/>
</dbReference>
<name>A0ABS0EPA0_9BURK</name>
<sequence length="223" mass="24715">MATTVRLGIIGSSGGSALIAADACLRAAGLKIEWIVVTDRECGLEQWSREVGHPTYRLQYESAAAFSAEAHALFKTSGCKDVLMFYTRRVTAPLIDDLRVWNIHPSLLPAFAGLRGVEDAWKAKVAIFGATLHRVDAGLDTGEIRAQVAAPLRQDHDLQRLQRLSYLQKTWLTLVWFYMVRGIDVVMANMPCEPGVALAWPGLPEPLYTAYCNWVSREEKIGV</sequence>
<dbReference type="PANTHER" id="PTHR43369">
    <property type="entry name" value="PHOSPHORIBOSYLGLYCINAMIDE FORMYLTRANSFERASE"/>
    <property type="match status" value="1"/>
</dbReference>
<keyword evidence="4" id="KW-0658">Purine biosynthesis</keyword>
<dbReference type="PANTHER" id="PTHR43369:SF2">
    <property type="entry name" value="PHOSPHORIBOSYLGLYCINAMIDE FORMYLTRANSFERASE"/>
    <property type="match status" value="1"/>
</dbReference>
<evidence type="ECO:0000259" key="5">
    <source>
        <dbReference type="Pfam" id="PF00551"/>
    </source>
</evidence>
<dbReference type="SUPFAM" id="SSF53328">
    <property type="entry name" value="Formyltransferase"/>
    <property type="match status" value="1"/>
</dbReference>
<evidence type="ECO:0000313" key="7">
    <source>
        <dbReference type="Proteomes" id="UP000657372"/>
    </source>
</evidence>
<evidence type="ECO:0000256" key="2">
    <source>
        <dbReference type="ARBA" id="ARBA00012254"/>
    </source>
</evidence>
<dbReference type="InterPro" id="IPR002376">
    <property type="entry name" value="Formyl_transf_N"/>
</dbReference>
<dbReference type="Pfam" id="PF00551">
    <property type="entry name" value="Formyl_trans_N"/>
    <property type="match status" value="1"/>
</dbReference>
<dbReference type="EC" id="2.1.2.2" evidence="2"/>
<comment type="pathway">
    <text evidence="1">Purine metabolism; IMP biosynthesis via de novo pathway; N(2)-formyl-N(1)-(5-phospho-D-ribosyl)glycinamide from N(1)-(5-phospho-D-ribosyl)glycinamide (10-formyl THF route): step 1/1.</text>
</comment>
<dbReference type="EMBL" id="JADOEL010000002">
    <property type="protein sequence ID" value="MBF8176678.1"/>
    <property type="molecule type" value="Genomic_DNA"/>
</dbReference>
<reference evidence="6 7" key="1">
    <citation type="submission" date="2020-11" db="EMBL/GenBank/DDBJ databases">
        <title>WGS of Herminiimonas contaminans strain Marseille-Q4544 isolated from planarians Schmidtea mediterranea.</title>
        <authorList>
            <person name="Kangale L."/>
        </authorList>
    </citation>
    <scope>NUCLEOTIDE SEQUENCE [LARGE SCALE GENOMIC DNA]</scope>
    <source>
        <strain evidence="6 7">Marseille-Q4544</strain>
    </source>
</reference>
<evidence type="ECO:0000256" key="1">
    <source>
        <dbReference type="ARBA" id="ARBA00005054"/>
    </source>
</evidence>
<evidence type="ECO:0000256" key="4">
    <source>
        <dbReference type="ARBA" id="ARBA00022755"/>
    </source>
</evidence>
<keyword evidence="3" id="KW-0808">Transferase</keyword>
<evidence type="ECO:0000256" key="3">
    <source>
        <dbReference type="ARBA" id="ARBA00022679"/>
    </source>
</evidence>
<comment type="caution">
    <text evidence="6">The sequence shown here is derived from an EMBL/GenBank/DDBJ whole genome shotgun (WGS) entry which is preliminary data.</text>
</comment>
<feature type="domain" description="Formyl transferase N-terminal" evidence="5">
    <location>
        <begin position="64"/>
        <end position="163"/>
    </location>
</feature>
<gene>
    <name evidence="6" type="ORF">IXC47_03165</name>
</gene>
<dbReference type="Gene3D" id="3.40.50.170">
    <property type="entry name" value="Formyl transferase, N-terminal domain"/>
    <property type="match status" value="1"/>
</dbReference>
<keyword evidence="7" id="KW-1185">Reference proteome</keyword>
<proteinExistence type="predicted"/>
<evidence type="ECO:0000313" key="6">
    <source>
        <dbReference type="EMBL" id="MBF8176678.1"/>
    </source>
</evidence>
<dbReference type="Proteomes" id="UP000657372">
    <property type="component" value="Unassembled WGS sequence"/>
</dbReference>
<accession>A0ABS0EPA0</accession>
<organism evidence="6 7">
    <name type="scientific">Herminiimonas contaminans</name>
    <dbReference type="NCBI Taxonomy" id="1111140"/>
    <lineage>
        <taxon>Bacteria</taxon>
        <taxon>Pseudomonadati</taxon>
        <taxon>Pseudomonadota</taxon>
        <taxon>Betaproteobacteria</taxon>
        <taxon>Burkholderiales</taxon>
        <taxon>Oxalobacteraceae</taxon>
        <taxon>Herminiimonas</taxon>
    </lineage>
</organism>